<feature type="region of interest" description="Disordered" evidence="4">
    <location>
        <begin position="1"/>
        <end position="88"/>
    </location>
</feature>
<dbReference type="InterPro" id="IPR028143">
    <property type="entry name" value="Get2/sif1"/>
</dbReference>
<keyword evidence="3 5" id="KW-0472">Membrane</keyword>
<dbReference type="GO" id="GO:0006890">
    <property type="term" value="P:retrograde vesicle-mediated transport, Golgi to endoplasmic reticulum"/>
    <property type="evidence" value="ECO:0007669"/>
    <property type="project" value="TreeGrafter"/>
</dbReference>
<dbReference type="OrthoDB" id="5393181at2759"/>
<dbReference type="PANTHER" id="PTHR28263:SF1">
    <property type="entry name" value="GOLGI TO ER TRAFFIC PROTEIN 2"/>
    <property type="match status" value="1"/>
</dbReference>
<feature type="transmembrane region" description="Helical" evidence="5">
    <location>
        <begin position="226"/>
        <end position="245"/>
    </location>
</feature>
<evidence type="ECO:0000256" key="3">
    <source>
        <dbReference type="ARBA" id="ARBA00023136"/>
    </source>
</evidence>
<feature type="transmembrane region" description="Helical" evidence="5">
    <location>
        <begin position="190"/>
        <end position="214"/>
    </location>
</feature>
<dbReference type="PANTHER" id="PTHR28263">
    <property type="entry name" value="GOLGI TO ER TRAFFIC PROTEIN 2"/>
    <property type="match status" value="1"/>
</dbReference>
<feature type="compositionally biased region" description="Low complexity" evidence="4">
    <location>
        <begin position="1"/>
        <end position="13"/>
    </location>
</feature>
<dbReference type="GeneID" id="31004499"/>
<evidence type="ECO:0000256" key="5">
    <source>
        <dbReference type="SAM" id="Phobius"/>
    </source>
</evidence>
<accession>A0A225AR82</accession>
<evidence type="ECO:0000256" key="1">
    <source>
        <dbReference type="ARBA" id="ARBA00022692"/>
    </source>
</evidence>
<gene>
    <name evidence="6" type="ORF">UA08_04744</name>
</gene>
<proteinExistence type="predicted"/>
<dbReference type="Pfam" id="PF08690">
    <property type="entry name" value="GET2"/>
    <property type="match status" value="1"/>
</dbReference>
<keyword evidence="1 5" id="KW-0812">Transmembrane</keyword>
<name>A0A225AR82_TALAT</name>
<reference evidence="6 7" key="1">
    <citation type="submission" date="2015-06" db="EMBL/GenBank/DDBJ databases">
        <title>Talaromyces atroroseus IBT 11181 draft genome.</title>
        <authorList>
            <person name="Rasmussen K.B."/>
            <person name="Rasmussen S."/>
            <person name="Petersen B."/>
            <person name="Sicheritz-Ponten T."/>
            <person name="Mortensen U.H."/>
            <person name="Thrane U."/>
        </authorList>
    </citation>
    <scope>NUCLEOTIDE SEQUENCE [LARGE SCALE GENOMIC DNA]</scope>
    <source>
        <strain evidence="6 7">IBT 11181</strain>
    </source>
</reference>
<organism evidence="6 7">
    <name type="scientific">Talaromyces atroroseus</name>
    <dbReference type="NCBI Taxonomy" id="1441469"/>
    <lineage>
        <taxon>Eukaryota</taxon>
        <taxon>Fungi</taxon>
        <taxon>Dikarya</taxon>
        <taxon>Ascomycota</taxon>
        <taxon>Pezizomycotina</taxon>
        <taxon>Eurotiomycetes</taxon>
        <taxon>Eurotiomycetidae</taxon>
        <taxon>Eurotiales</taxon>
        <taxon>Trichocomaceae</taxon>
        <taxon>Talaromyces</taxon>
        <taxon>Talaromyces sect. Trachyspermi</taxon>
    </lineage>
</organism>
<dbReference type="EMBL" id="LFMY01000006">
    <property type="protein sequence ID" value="OKL59778.1"/>
    <property type="molecule type" value="Genomic_DNA"/>
</dbReference>
<dbReference type="Proteomes" id="UP000214365">
    <property type="component" value="Unassembled WGS sequence"/>
</dbReference>
<comment type="caution">
    <text evidence="6">The sequence shown here is derived from an EMBL/GenBank/DDBJ whole genome shotgun (WGS) entry which is preliminary data.</text>
</comment>
<evidence type="ECO:0000256" key="4">
    <source>
        <dbReference type="SAM" id="MobiDB-lite"/>
    </source>
</evidence>
<evidence type="ECO:0000313" key="7">
    <source>
        <dbReference type="Proteomes" id="UP000214365"/>
    </source>
</evidence>
<keyword evidence="7" id="KW-1185">Reference proteome</keyword>
<dbReference type="AlphaFoldDB" id="A0A225AR82"/>
<dbReference type="RefSeq" id="XP_020119899.1">
    <property type="nucleotide sequence ID" value="XM_020267047.1"/>
</dbReference>
<evidence type="ECO:0008006" key="8">
    <source>
        <dbReference type="Google" id="ProtNLM"/>
    </source>
</evidence>
<dbReference type="STRING" id="1441469.A0A225AR82"/>
<evidence type="ECO:0000256" key="2">
    <source>
        <dbReference type="ARBA" id="ARBA00022989"/>
    </source>
</evidence>
<evidence type="ECO:0000313" key="6">
    <source>
        <dbReference type="EMBL" id="OKL59778.1"/>
    </source>
</evidence>
<sequence length="290" mass="30737">MSSAEESPAQQAARLRRERREAKIKAGGSARLDKITSLSGRTPASAHQDASPSPSPQPRLQNEPAPNLPGQQPQATPRPTPPASDNPESIRAQQEYLRALLRANPPEQQSQQEIDQDPVMKMLSSMLGGIPGAENTAPGAGMAPPAQGDLGANDLMSALGLPPLLSKMIFGGGSSPQTPAERNREWVLKLLHSVFALLLGAYLVILVNSAVATYGHNPPPPATAQSPFVIFVTVELLLSAARMFWGQAQQGTLAVGLQFFKSVMRDGSIAVFALGVGSWWNGGWQVSASQ</sequence>
<keyword evidence="2 5" id="KW-1133">Transmembrane helix</keyword>
<protein>
    <recommendedName>
        <fullName evidence="8">GET complex, subunit GET2</fullName>
    </recommendedName>
</protein>